<dbReference type="EMBL" id="BK015636">
    <property type="protein sequence ID" value="DAE17144.1"/>
    <property type="molecule type" value="Genomic_DNA"/>
</dbReference>
<proteinExistence type="predicted"/>
<evidence type="ECO:0000313" key="1">
    <source>
        <dbReference type="EMBL" id="DAE17144.1"/>
    </source>
</evidence>
<sequence>MENVKNQASSSATKDSISIAPCDVLQRYDLLEAHLDKLKPGEYFVCINYKKKGIFELRRNPRPADHLKVLEKVTKEEKNTKAALHRFAVEVRKVYQSGITIIGKTHALKSFGKRIVDAALCIKESENQYYSCAAPRQYYDKNTLVYMKLEQIENEDK</sequence>
<organism evidence="1">
    <name type="scientific">Siphoviridae sp. ctbvd11</name>
    <dbReference type="NCBI Taxonomy" id="2825567"/>
    <lineage>
        <taxon>Viruses</taxon>
        <taxon>Duplodnaviria</taxon>
        <taxon>Heunggongvirae</taxon>
        <taxon>Uroviricota</taxon>
        <taxon>Caudoviricetes</taxon>
    </lineage>
</organism>
<reference evidence="1" key="1">
    <citation type="journal article" date="2021" name="Proc. Natl. Acad. Sci. U.S.A.">
        <title>A Catalog of Tens of Thousands of Viruses from Human Metagenomes Reveals Hidden Associations with Chronic Diseases.</title>
        <authorList>
            <person name="Tisza M.J."/>
            <person name="Buck C.B."/>
        </authorList>
    </citation>
    <scope>NUCLEOTIDE SEQUENCE</scope>
    <source>
        <strain evidence="1">Ctbvd11</strain>
    </source>
</reference>
<accession>A0A8S5QDI9</accession>
<name>A0A8S5QDI9_9CAUD</name>
<protein>
    <submittedName>
        <fullName evidence="1">Uncharacterized protein</fullName>
    </submittedName>
</protein>